<proteinExistence type="predicted"/>
<sequence>MTHLGVHRVREVDGRRPSGQGHHITLGGEHEGLLFGEVVPQTLEELVGVFGLALPLHELPQPTEIVGSDLAAHTGLLVAPVRGHPVLSGSVHLVGTDLNLDRLSLRADHRGVQRLVHRELGHRDVVLESTRHRIPARVQYSEHRVAIADRLDQDTHTHQVVDVGEVTPTHDHLLVHRVVVLRAPGNRALDARSTHVGVDDAHDLLQVDVALWRTLPDHAHDLVVHLGVQRGEREVFELPLDGVHAQSMGQRGEDLQGLARLLFLLLRRHPSDRAHVMQPIGELDDQHPDVARHGHHHLAHGLGRRGLPVLDPIELGDPVDQPRDLLSEVSEQNLDGVLGVFDGVVKQGGRQSGRGHTEVGQDSGNGQRMSDVSLTATATLVSMVVGRDLVGSLDNVGVGLGMELTQSAKHRFELGVRHPPTRGEPGKATAQTAVGSGL</sequence>
<protein>
    <submittedName>
        <fullName evidence="2">Unannotated protein</fullName>
    </submittedName>
</protein>
<reference evidence="2" key="1">
    <citation type="submission" date="2020-05" db="EMBL/GenBank/DDBJ databases">
        <authorList>
            <person name="Chiriac C."/>
            <person name="Salcher M."/>
            <person name="Ghai R."/>
            <person name="Kavagutti S V."/>
        </authorList>
    </citation>
    <scope>NUCLEOTIDE SEQUENCE</scope>
</reference>
<evidence type="ECO:0000313" key="2">
    <source>
        <dbReference type="EMBL" id="CAB5009167.1"/>
    </source>
</evidence>
<name>A0A6J7PV21_9ZZZZ</name>
<gene>
    <name evidence="2" type="ORF">UFOPK3992_01134</name>
</gene>
<dbReference type="AlphaFoldDB" id="A0A6J7PV21"/>
<feature type="region of interest" description="Disordered" evidence="1">
    <location>
        <begin position="347"/>
        <end position="368"/>
    </location>
</feature>
<dbReference type="EMBL" id="CAFBOZ010000157">
    <property type="protein sequence ID" value="CAB5009167.1"/>
    <property type="molecule type" value="Genomic_DNA"/>
</dbReference>
<organism evidence="2">
    <name type="scientific">freshwater metagenome</name>
    <dbReference type="NCBI Taxonomy" id="449393"/>
    <lineage>
        <taxon>unclassified sequences</taxon>
        <taxon>metagenomes</taxon>
        <taxon>ecological metagenomes</taxon>
    </lineage>
</organism>
<accession>A0A6J7PV21</accession>
<feature type="region of interest" description="Disordered" evidence="1">
    <location>
        <begin position="417"/>
        <end position="438"/>
    </location>
</feature>
<evidence type="ECO:0000256" key="1">
    <source>
        <dbReference type="SAM" id="MobiDB-lite"/>
    </source>
</evidence>
<feature type="compositionally biased region" description="Polar residues" evidence="1">
    <location>
        <begin position="429"/>
        <end position="438"/>
    </location>
</feature>